<dbReference type="FunFam" id="3.90.550.10:FF:000003">
    <property type="entry name" value="2-C-methyl-D-erythritol 4-phosphate cytidylyltransferase"/>
    <property type="match status" value="1"/>
</dbReference>
<dbReference type="PROSITE" id="PS01295">
    <property type="entry name" value="ISPD"/>
    <property type="match status" value="1"/>
</dbReference>
<gene>
    <name evidence="7" type="primary">ispD</name>
    <name evidence="8" type="ORF">SAMN02745180_02381</name>
</gene>
<reference evidence="8 9" key="1">
    <citation type="submission" date="2016-11" db="EMBL/GenBank/DDBJ databases">
        <authorList>
            <person name="Jaros S."/>
            <person name="Januszkiewicz K."/>
            <person name="Wedrychowicz H."/>
        </authorList>
    </citation>
    <scope>NUCLEOTIDE SEQUENCE [LARGE SCALE GENOMIC DNA]</scope>
    <source>
        <strain evidence="8 9">DSM 13106</strain>
    </source>
</reference>
<comment type="function">
    <text evidence="7">Catalyzes the formation of 4-diphosphocytidyl-2-C-methyl-D-erythritol from CTP and 2-C-methyl-D-erythritol 4-phosphate (MEP).</text>
</comment>
<dbReference type="RefSeq" id="WP_072745015.1">
    <property type="nucleotide sequence ID" value="NZ_FQXR01000014.1"/>
</dbReference>
<dbReference type="NCBIfam" id="TIGR00453">
    <property type="entry name" value="ispD"/>
    <property type="match status" value="1"/>
</dbReference>
<evidence type="ECO:0000256" key="1">
    <source>
        <dbReference type="ARBA" id="ARBA00001282"/>
    </source>
</evidence>
<dbReference type="EMBL" id="FQXR01000014">
    <property type="protein sequence ID" value="SHI14365.1"/>
    <property type="molecule type" value="Genomic_DNA"/>
</dbReference>
<dbReference type="STRING" id="1123281.SAMN02745180_02381"/>
<dbReference type="Proteomes" id="UP000184389">
    <property type="component" value="Unassembled WGS sequence"/>
</dbReference>
<keyword evidence="4 7" id="KW-0808">Transferase</keyword>
<dbReference type="SUPFAM" id="SSF53448">
    <property type="entry name" value="Nucleotide-diphospho-sugar transferases"/>
    <property type="match status" value="1"/>
</dbReference>
<dbReference type="Gene3D" id="3.90.550.10">
    <property type="entry name" value="Spore Coat Polysaccharide Biosynthesis Protein SpsA, Chain A"/>
    <property type="match status" value="1"/>
</dbReference>
<evidence type="ECO:0000256" key="6">
    <source>
        <dbReference type="ARBA" id="ARBA00023229"/>
    </source>
</evidence>
<sequence>MYENNFVSVIVAAAGMSNRMRSRINKQFIFIDNKPVLAHTLEKFEMCKYVDEIIVVAKEDEIDYCKKEIVKKYDFKKVSKVVKGGKERQDSVYNGLLALDEKCKIVLIHDGARPFVKVKNIEDGISGVTKYGACVVGAPVKDTIKVVDDNNDIKNTPHRSQIWAAQTPQCFWRHIIMQAYKAALDDNFTGTDDSMLVERLGVPVKMIMGSYENIKITTPDDLIVAESMLKDKEIIFKKRNFVFQGR</sequence>
<dbReference type="PANTHER" id="PTHR32125">
    <property type="entry name" value="2-C-METHYL-D-ERYTHRITOL 4-PHOSPHATE CYTIDYLYLTRANSFERASE, CHLOROPLASTIC"/>
    <property type="match status" value="1"/>
</dbReference>
<feature type="site" description="Transition state stabilizer" evidence="7">
    <location>
        <position position="19"/>
    </location>
</feature>
<dbReference type="AlphaFoldDB" id="A0A1M5YQK0"/>
<dbReference type="HAMAP" id="MF_00108">
    <property type="entry name" value="IspD"/>
    <property type="match status" value="1"/>
</dbReference>
<dbReference type="OrthoDB" id="9806837at2"/>
<dbReference type="InterPro" id="IPR050088">
    <property type="entry name" value="IspD/TarI_cytidylyltransf_bact"/>
</dbReference>
<dbReference type="InterPro" id="IPR034683">
    <property type="entry name" value="IspD/TarI"/>
</dbReference>
<evidence type="ECO:0000313" key="8">
    <source>
        <dbReference type="EMBL" id="SHI14365.1"/>
    </source>
</evidence>
<comment type="similarity">
    <text evidence="3 7">Belongs to the IspD/TarI cytidylyltransferase family. IspD subfamily.</text>
</comment>
<evidence type="ECO:0000256" key="4">
    <source>
        <dbReference type="ARBA" id="ARBA00022679"/>
    </source>
</evidence>
<keyword evidence="6 7" id="KW-0414">Isoprene biosynthesis</keyword>
<dbReference type="CDD" id="cd02516">
    <property type="entry name" value="CDP-ME_synthetase"/>
    <property type="match status" value="1"/>
</dbReference>
<dbReference type="InterPro" id="IPR029044">
    <property type="entry name" value="Nucleotide-diphossugar_trans"/>
</dbReference>
<proteinExistence type="inferred from homology"/>
<protein>
    <recommendedName>
        <fullName evidence="7">2-C-methyl-D-erythritol 4-phosphate cytidylyltransferase</fullName>
        <ecNumber evidence="7">2.7.7.60</ecNumber>
    </recommendedName>
    <alternativeName>
        <fullName evidence="7">4-diphosphocytidyl-2C-methyl-D-erythritol synthase</fullName>
    </alternativeName>
    <alternativeName>
        <fullName evidence="7">MEP cytidylyltransferase</fullName>
        <shortName evidence="7">MCT</shortName>
    </alternativeName>
</protein>
<dbReference type="InterPro" id="IPR001228">
    <property type="entry name" value="IspD"/>
</dbReference>
<dbReference type="InterPro" id="IPR018294">
    <property type="entry name" value="ISPD_synthase_CS"/>
</dbReference>
<organism evidence="8 9">
    <name type="scientific">Sporanaerobacter acetigenes DSM 13106</name>
    <dbReference type="NCBI Taxonomy" id="1123281"/>
    <lineage>
        <taxon>Bacteria</taxon>
        <taxon>Bacillati</taxon>
        <taxon>Bacillota</taxon>
        <taxon>Tissierellia</taxon>
        <taxon>Tissierellales</taxon>
        <taxon>Sporanaerobacteraceae</taxon>
        <taxon>Sporanaerobacter</taxon>
    </lineage>
</organism>
<dbReference type="Pfam" id="PF01128">
    <property type="entry name" value="IspD"/>
    <property type="match status" value="1"/>
</dbReference>
<accession>A0A1M5YQK0</accession>
<name>A0A1M5YQK0_9FIRM</name>
<feature type="site" description="Positions MEP for the nucleophilic attack" evidence="7">
    <location>
        <position position="159"/>
    </location>
</feature>
<dbReference type="UniPathway" id="UPA00056">
    <property type="reaction ID" value="UER00093"/>
</dbReference>
<comment type="catalytic activity">
    <reaction evidence="1 7">
        <text>2-C-methyl-D-erythritol 4-phosphate + CTP + H(+) = 4-CDP-2-C-methyl-D-erythritol + diphosphate</text>
        <dbReference type="Rhea" id="RHEA:13429"/>
        <dbReference type="ChEBI" id="CHEBI:15378"/>
        <dbReference type="ChEBI" id="CHEBI:33019"/>
        <dbReference type="ChEBI" id="CHEBI:37563"/>
        <dbReference type="ChEBI" id="CHEBI:57823"/>
        <dbReference type="ChEBI" id="CHEBI:58262"/>
        <dbReference type="EC" id="2.7.7.60"/>
    </reaction>
</comment>
<evidence type="ECO:0000256" key="2">
    <source>
        <dbReference type="ARBA" id="ARBA00004787"/>
    </source>
</evidence>
<evidence type="ECO:0000313" key="9">
    <source>
        <dbReference type="Proteomes" id="UP000184389"/>
    </source>
</evidence>
<dbReference type="PANTHER" id="PTHR32125:SF4">
    <property type="entry name" value="2-C-METHYL-D-ERYTHRITOL 4-PHOSPHATE CYTIDYLYLTRANSFERASE, CHLOROPLASTIC"/>
    <property type="match status" value="1"/>
</dbReference>
<feature type="site" description="Positions MEP for the nucleophilic attack" evidence="7">
    <location>
        <position position="215"/>
    </location>
</feature>
<feature type="site" description="Transition state stabilizer" evidence="7">
    <location>
        <position position="26"/>
    </location>
</feature>
<comment type="pathway">
    <text evidence="2 7">Isoprenoid biosynthesis; isopentenyl diphosphate biosynthesis via DXP pathway; isopentenyl diphosphate from 1-deoxy-D-xylulose 5-phosphate: step 2/6.</text>
</comment>
<evidence type="ECO:0000256" key="3">
    <source>
        <dbReference type="ARBA" id="ARBA00009789"/>
    </source>
</evidence>
<keyword evidence="5 7" id="KW-0548">Nucleotidyltransferase</keyword>
<dbReference type="GO" id="GO:0019288">
    <property type="term" value="P:isopentenyl diphosphate biosynthetic process, methylerythritol 4-phosphate pathway"/>
    <property type="evidence" value="ECO:0007669"/>
    <property type="project" value="UniProtKB-UniRule"/>
</dbReference>
<keyword evidence="9" id="KW-1185">Reference proteome</keyword>
<evidence type="ECO:0000256" key="7">
    <source>
        <dbReference type="HAMAP-Rule" id="MF_00108"/>
    </source>
</evidence>
<dbReference type="GO" id="GO:0050518">
    <property type="term" value="F:2-C-methyl-D-erythritol 4-phosphate cytidylyltransferase activity"/>
    <property type="evidence" value="ECO:0007669"/>
    <property type="project" value="UniProtKB-UniRule"/>
</dbReference>
<dbReference type="EC" id="2.7.7.60" evidence="7"/>
<evidence type="ECO:0000256" key="5">
    <source>
        <dbReference type="ARBA" id="ARBA00022695"/>
    </source>
</evidence>